<dbReference type="WBParaSite" id="jg17520">
    <property type="protein sequence ID" value="jg17520"/>
    <property type="gene ID" value="jg17520"/>
</dbReference>
<dbReference type="AlphaFoldDB" id="A0A915DBL9"/>
<protein>
    <submittedName>
        <fullName evidence="3">Uncharacterized protein</fullName>
    </submittedName>
</protein>
<evidence type="ECO:0000256" key="1">
    <source>
        <dbReference type="SAM" id="MobiDB-lite"/>
    </source>
</evidence>
<dbReference type="Proteomes" id="UP000887574">
    <property type="component" value="Unplaced"/>
</dbReference>
<organism evidence="2 3">
    <name type="scientific">Ditylenchus dipsaci</name>
    <dbReference type="NCBI Taxonomy" id="166011"/>
    <lineage>
        <taxon>Eukaryota</taxon>
        <taxon>Metazoa</taxon>
        <taxon>Ecdysozoa</taxon>
        <taxon>Nematoda</taxon>
        <taxon>Chromadorea</taxon>
        <taxon>Rhabditida</taxon>
        <taxon>Tylenchina</taxon>
        <taxon>Tylenchomorpha</taxon>
        <taxon>Sphaerularioidea</taxon>
        <taxon>Anguinidae</taxon>
        <taxon>Anguininae</taxon>
        <taxon>Ditylenchus</taxon>
    </lineage>
</organism>
<reference evidence="3" key="1">
    <citation type="submission" date="2022-11" db="UniProtKB">
        <authorList>
            <consortium name="WormBaseParasite"/>
        </authorList>
    </citation>
    <scope>IDENTIFICATION</scope>
</reference>
<sequence length="258" mass="28419">MKDLKGLTNQPNSVITAASTMTTTAVRDTLCSLRPMEIPRPKCAGFQFVPTRGRMGFYMSIKRDGEKYGIQLKNQGPRRPSLPDPRAWGSTVQIASNDSSMQTRESRTEAGQLIGSVSAATSIRLNQSRSSLVSAEDLLKMKAAQVLPTQRQIIIPEEPEELKEPEPDYYYSDNTYSHASSQAVAMPITNAPPAPPLPISLVLNMRRGSTVDSRSSANGGGQTITPKPATKRQMVSKKKCRYEYLIEEEDEGDQVLKL</sequence>
<keyword evidence="2" id="KW-1185">Reference proteome</keyword>
<accession>A0A915DBL9</accession>
<name>A0A915DBL9_9BILA</name>
<evidence type="ECO:0000313" key="2">
    <source>
        <dbReference type="Proteomes" id="UP000887574"/>
    </source>
</evidence>
<proteinExistence type="predicted"/>
<evidence type="ECO:0000313" key="3">
    <source>
        <dbReference type="WBParaSite" id="jg17520"/>
    </source>
</evidence>
<feature type="region of interest" description="Disordered" evidence="1">
    <location>
        <begin position="210"/>
        <end position="236"/>
    </location>
</feature>